<feature type="compositionally biased region" description="Basic and acidic residues" evidence="1">
    <location>
        <begin position="121"/>
        <end position="138"/>
    </location>
</feature>
<reference evidence="3" key="1">
    <citation type="submission" date="2017-04" db="EMBL/GenBank/DDBJ databases">
        <title>Plasmodium gonderi genome.</title>
        <authorList>
            <person name="Arisue N."/>
            <person name="Honma H."/>
            <person name="Kawai S."/>
            <person name="Tougan T."/>
            <person name="Tanabe K."/>
            <person name="Horii T."/>
        </authorList>
    </citation>
    <scope>NUCLEOTIDE SEQUENCE [LARGE SCALE GENOMIC DNA]</scope>
    <source>
        <strain evidence="3">ATCC 30045</strain>
    </source>
</reference>
<dbReference type="OMA" id="HNNTMFA"/>
<evidence type="ECO:0008006" key="4">
    <source>
        <dbReference type="Google" id="ProtNLM"/>
    </source>
</evidence>
<feature type="compositionally biased region" description="Polar residues" evidence="1">
    <location>
        <begin position="200"/>
        <end position="216"/>
    </location>
</feature>
<feature type="compositionally biased region" description="Low complexity" evidence="1">
    <location>
        <begin position="42"/>
        <end position="53"/>
    </location>
</feature>
<evidence type="ECO:0000313" key="2">
    <source>
        <dbReference type="EMBL" id="GAW83694.1"/>
    </source>
</evidence>
<feature type="region of interest" description="Disordered" evidence="1">
    <location>
        <begin position="1514"/>
        <end position="1550"/>
    </location>
</feature>
<comment type="caution">
    <text evidence="2">The sequence shown here is derived from an EMBL/GenBank/DDBJ whole genome shotgun (WGS) entry which is preliminary data.</text>
</comment>
<dbReference type="EMBL" id="BDQF01000015">
    <property type="protein sequence ID" value="GAW83694.1"/>
    <property type="molecule type" value="Genomic_DNA"/>
</dbReference>
<name>A0A1Y1JUW4_PLAGO</name>
<feature type="compositionally biased region" description="Basic and acidic residues" evidence="1">
    <location>
        <begin position="1"/>
        <end position="27"/>
    </location>
</feature>
<feature type="region of interest" description="Disordered" evidence="1">
    <location>
        <begin position="553"/>
        <end position="624"/>
    </location>
</feature>
<feature type="compositionally biased region" description="Basic and acidic residues" evidence="1">
    <location>
        <begin position="76"/>
        <end position="109"/>
    </location>
</feature>
<feature type="compositionally biased region" description="Basic and acidic residues" evidence="1">
    <location>
        <begin position="224"/>
        <end position="264"/>
    </location>
</feature>
<feature type="region of interest" description="Disordered" evidence="1">
    <location>
        <begin position="1047"/>
        <end position="1066"/>
    </location>
</feature>
<feature type="region of interest" description="Disordered" evidence="1">
    <location>
        <begin position="1353"/>
        <end position="1372"/>
    </location>
</feature>
<dbReference type="RefSeq" id="XP_028546283.1">
    <property type="nucleotide sequence ID" value="XM_028690482.1"/>
</dbReference>
<dbReference type="GeneID" id="39750440"/>
<feature type="compositionally biased region" description="Low complexity" evidence="1">
    <location>
        <begin position="1353"/>
        <end position="1365"/>
    </location>
</feature>
<dbReference type="Proteomes" id="UP000195521">
    <property type="component" value="Unassembled WGS sequence"/>
</dbReference>
<feature type="region of interest" description="Disordered" evidence="1">
    <location>
        <begin position="73"/>
        <end position="109"/>
    </location>
</feature>
<feature type="region of interest" description="Disordered" evidence="1">
    <location>
        <begin position="121"/>
        <end position="264"/>
    </location>
</feature>
<protein>
    <recommendedName>
        <fullName evidence="4">Asparagine-rich protein</fullName>
    </recommendedName>
</protein>
<evidence type="ECO:0000256" key="1">
    <source>
        <dbReference type="SAM" id="MobiDB-lite"/>
    </source>
</evidence>
<gene>
    <name evidence="2" type="ORF">PGO_144920</name>
</gene>
<feature type="compositionally biased region" description="Low complexity" evidence="1">
    <location>
        <begin position="560"/>
        <end position="589"/>
    </location>
</feature>
<feature type="compositionally biased region" description="Low complexity" evidence="1">
    <location>
        <begin position="1529"/>
        <end position="1547"/>
    </location>
</feature>
<proteinExistence type="predicted"/>
<evidence type="ECO:0000313" key="3">
    <source>
        <dbReference type="Proteomes" id="UP000195521"/>
    </source>
</evidence>
<feature type="compositionally biased region" description="Acidic residues" evidence="1">
    <location>
        <begin position="146"/>
        <end position="155"/>
    </location>
</feature>
<feature type="compositionally biased region" description="Gly residues" evidence="1">
    <location>
        <begin position="1237"/>
        <end position="1255"/>
    </location>
</feature>
<sequence length="1891" mass="211795">MKEVQQEVSAREDDYKGQKPNPEELKSDAAIIGNGKEGEGSATTTATTTAAAANSSGGGYLFNLLDRFNNLTKAKPKTEQDESGNAKELDKSKGMDMNNEVRKGKEDEHCDFVQKVEGNDLIVKTESDNDNKEDKKSSIENPECVEIVEDVENMESMEKSDQMNNEQDDIKEEISESIPSNEVTKTNRKNHHEGKEKLKNSSTPTETDCDTFNENGKNVMKCSSSDHEDYERVESDRVESDRVESDRVESDRVEYDRVESDGENGKYDELAKAEELIKEIKENEEVHSDEMSNDMLLLYAELYNCLFDRLDCEELGNKEKTQILKKEIEKFRENQNIMLDYLGRYKNEVKSILLSMNDSSLVNNNVNINGNIIANDNEENEKRESQNLDQVSQQLNRRDGAMLSEIKSSFYQMMEQKLNGYDYDNNEIEENLMYNRNLNMFFLLMCRKHIIHFLEEIFSAIHVMLVEKEKLEEEMSALLKRMNRINIFMHLLIKTNERNGGNASTKHDCLKGSYIYDDQGSHNDVSNKIRMDTENNKNYINGKCRTEEVLENNTEKQHHQQYYSQQNHSQQYHSQQNHSQQYHPQQYYGQHHHQQYHIQQYHHQHHRQHYHHDTSNRTNFSPLNHGVNRLNKVNKMNLNKKTSNYFRKDNNETQVSLSTGLTEVSIVDKKVRDRNSKKKILSNENSSSNSTLVLNDKGVPKKISCENSTHGVGNGNANGTGLTNDYFSDMMVYISWVPKSARCQYPLELPKNSAERNKLAEYIEAKEQMLYILKLMGYEEIDNIYFHPPKGSHIKIKFKTLACMNKFLKTYKNTPDKWKEDMFNFFNIPLRSSISVRDLRIERAVPRSSAAEFKKIKKINKNYHDLFLFKDNYHLCEDGNNNNISKLENVNIHYDSLNKHIVMHTKGAATATASVAMADDYHGNGNNSNNKKANNDHRKNISKMKGIIGSISVNENASEEVAHVLVDENSSTPLNNFSTLCKGNMSTAVEGGSNGAISVGTLGRLGSSSVIERNGSATNGIGNGEMMNVSSSANNNLINDTDNGINHDAHVDHHPHHQPLSGHDNISNALTTKTTAVIMSNGILKQVSNNSSSANMLHGIYPNGKSNTNNIRNGGRTFLTSNHMGSGGVGFVPGVNGMGSSSSMSGYYGNYVSNQMGNQMRSHLNSETLNHFDGGSMRNGCISKNIVGNDKLNYTINHNNTMYSSRNSSRNIYLMKNKNLNNKTVCAGDEVDTIGSGRGIGIGSSTSGGGGGGGRRNSFLSNSNFLSSSSSNNGMNTINKDNILNNVSYNFKKQTHYASFSNASNNNMNSHNEHLFSFNSSGGSTANVNGSNSALCSNNHGNGNLIISTFNNTQHSNNHSNNSSTRGTQNGTTNLNHFGTSSHLDVAGSSKEKNLMRGFKSCHLGIGTAGEMNASMGSFGVGSLKLQNDFCSGNNSVNNNNSGSNNGNTYSYGDDKFCTDVINQNYGTQNDDMKEDFKNLINIDFINDIDMDFDEKSNEELSMSSVCEYGNHGDGNKNGNVSGNGSGNGNDNNDENNNGNSNGNGNSKALSRNFNHLHQQANNVKRLNPLESCMSEGLLSASGATCVGNCAGNCMGSSCVGSRNGSSSIKAREYEQFDKFDKLDKFDKFDEFDKFDKFDKYDEFEKFDKYNKFETYDNIYKDMSYRMNNEEEELNANEEMNLNQNEFAYSNIGLNNINKVGSVCRGGSVDRSGIMISEGYNNNYFSEEKAKNIFPYYDNGRNGIAEAPTTSNGSNNNVYVNMGIKGKNTNNSNSLNVENAPMNNNYSTLIEHAENGMNNSLENSVGNSSSSLYRNTLNPNLYIDGIPFNNAYGKYDGNNFCESKKDDKVKAAEYDLKMNEEEENKSFLGYSFQTSRVDKEKSFSDNYVNFF</sequence>
<feature type="compositionally biased region" description="Basic residues" evidence="1">
    <location>
        <begin position="590"/>
        <end position="610"/>
    </location>
</feature>
<feature type="region of interest" description="Disordered" evidence="1">
    <location>
        <begin position="1"/>
        <end position="56"/>
    </location>
</feature>
<dbReference type="OrthoDB" id="394404at2759"/>
<keyword evidence="3" id="KW-1185">Reference proteome</keyword>
<feature type="region of interest" description="Disordered" evidence="1">
    <location>
        <begin position="1237"/>
        <end position="1256"/>
    </location>
</feature>
<organism evidence="2 3">
    <name type="scientific">Plasmodium gonderi</name>
    <dbReference type="NCBI Taxonomy" id="77519"/>
    <lineage>
        <taxon>Eukaryota</taxon>
        <taxon>Sar</taxon>
        <taxon>Alveolata</taxon>
        <taxon>Apicomplexa</taxon>
        <taxon>Aconoidasida</taxon>
        <taxon>Haemosporida</taxon>
        <taxon>Plasmodiidae</taxon>
        <taxon>Plasmodium</taxon>
        <taxon>Plasmodium (Plasmodium)</taxon>
    </lineage>
</organism>
<accession>A0A1Y1JUW4</accession>